<evidence type="ECO:0000313" key="2">
    <source>
        <dbReference type="Proteomes" id="UP000638043"/>
    </source>
</evidence>
<reference evidence="2" key="1">
    <citation type="journal article" date="2019" name="Int. J. Syst. Evol. Microbiol.">
        <title>The Global Catalogue of Microorganisms (GCM) 10K type strain sequencing project: providing services to taxonomists for standard genome sequencing and annotation.</title>
        <authorList>
            <consortium name="The Broad Institute Genomics Platform"/>
            <consortium name="The Broad Institute Genome Sequencing Center for Infectious Disease"/>
            <person name="Wu L."/>
            <person name="Ma J."/>
        </authorList>
    </citation>
    <scope>NUCLEOTIDE SEQUENCE [LARGE SCALE GENOMIC DNA]</scope>
    <source>
        <strain evidence="2">CGMCC 4.7181</strain>
    </source>
</reference>
<dbReference type="EMBL" id="BMMQ01000001">
    <property type="protein sequence ID" value="GGO59072.1"/>
    <property type="molecule type" value="Genomic_DNA"/>
</dbReference>
<dbReference type="Proteomes" id="UP000638043">
    <property type="component" value="Unassembled WGS sequence"/>
</dbReference>
<organism evidence="1 2">
    <name type="scientific">Microbacterium nanhaiense</name>
    <dbReference type="NCBI Taxonomy" id="1301026"/>
    <lineage>
        <taxon>Bacteria</taxon>
        <taxon>Bacillati</taxon>
        <taxon>Actinomycetota</taxon>
        <taxon>Actinomycetes</taxon>
        <taxon>Micrococcales</taxon>
        <taxon>Microbacteriaceae</taxon>
        <taxon>Microbacterium</taxon>
    </lineage>
</organism>
<protein>
    <submittedName>
        <fullName evidence="1">Uncharacterized protein</fullName>
    </submittedName>
</protein>
<gene>
    <name evidence="1" type="ORF">GCM10010910_01140</name>
</gene>
<sequence length="78" mass="8690">MRETAKRLRAMVFAMERLGETADDERAGADALDRLADVIEWALTDDTPPSLDSESYGIARGDALYIARGDTTNEKEKR</sequence>
<evidence type="ECO:0000313" key="1">
    <source>
        <dbReference type="EMBL" id="GGO59072.1"/>
    </source>
</evidence>
<accession>A0ABQ2MX65</accession>
<name>A0ABQ2MX65_9MICO</name>
<keyword evidence="2" id="KW-1185">Reference proteome</keyword>
<proteinExistence type="predicted"/>
<comment type="caution">
    <text evidence="1">The sequence shown here is derived from an EMBL/GenBank/DDBJ whole genome shotgun (WGS) entry which is preliminary data.</text>
</comment>